<feature type="region of interest" description="Disordered" evidence="1">
    <location>
        <begin position="24"/>
        <end position="71"/>
    </location>
</feature>
<evidence type="ECO:0000313" key="3">
    <source>
        <dbReference type="Proteomes" id="UP000054630"/>
    </source>
</evidence>
<dbReference type="Proteomes" id="UP000054630">
    <property type="component" value="Unassembled WGS sequence"/>
</dbReference>
<reference evidence="2 3" key="1">
    <citation type="submission" date="2015-01" db="EMBL/GenBank/DDBJ databases">
        <title>Evolution of Trichinella species and genotypes.</title>
        <authorList>
            <person name="Korhonen P.K."/>
            <person name="Edoardo P."/>
            <person name="Giuseppe L.R."/>
            <person name="Gasser R.B."/>
        </authorList>
    </citation>
    <scope>NUCLEOTIDE SEQUENCE [LARGE SCALE GENOMIC DNA]</scope>
    <source>
        <strain evidence="2">ISS37</strain>
    </source>
</reference>
<feature type="compositionally biased region" description="Basic and acidic residues" evidence="1">
    <location>
        <begin position="27"/>
        <end position="38"/>
    </location>
</feature>
<organism evidence="2 3">
    <name type="scientific">Trichinella nelsoni</name>
    <dbReference type="NCBI Taxonomy" id="6336"/>
    <lineage>
        <taxon>Eukaryota</taxon>
        <taxon>Metazoa</taxon>
        <taxon>Ecdysozoa</taxon>
        <taxon>Nematoda</taxon>
        <taxon>Enoplea</taxon>
        <taxon>Dorylaimia</taxon>
        <taxon>Trichinellida</taxon>
        <taxon>Trichinellidae</taxon>
        <taxon>Trichinella</taxon>
    </lineage>
</organism>
<evidence type="ECO:0000256" key="1">
    <source>
        <dbReference type="SAM" id="MobiDB-lite"/>
    </source>
</evidence>
<sequence length="71" mass="7791">MIELAAFGTHGSSPVRTVAGIRPSRAGNERRTVRPLERQHHHSVLDQGRPRTVEALRGQQSARDPKTVLSG</sequence>
<dbReference type="EMBL" id="JYDL01000021">
    <property type="protein sequence ID" value="KRX23873.1"/>
    <property type="molecule type" value="Genomic_DNA"/>
</dbReference>
<gene>
    <name evidence="2" type="ORF">T07_11082</name>
</gene>
<evidence type="ECO:0000313" key="2">
    <source>
        <dbReference type="EMBL" id="KRX23873.1"/>
    </source>
</evidence>
<accession>A0A0V0SAW8</accession>
<name>A0A0V0SAW8_9BILA</name>
<proteinExistence type="predicted"/>
<keyword evidence="3" id="KW-1185">Reference proteome</keyword>
<protein>
    <submittedName>
        <fullName evidence="2">Uncharacterized protein</fullName>
    </submittedName>
</protein>
<dbReference type="AlphaFoldDB" id="A0A0V0SAW8"/>
<comment type="caution">
    <text evidence="2">The sequence shown here is derived from an EMBL/GenBank/DDBJ whole genome shotgun (WGS) entry which is preliminary data.</text>
</comment>